<dbReference type="PANTHER" id="PTHR40866">
    <property type="entry name" value="BED-TYPE DOMAIN-CONTAINING PROTEIN"/>
    <property type="match status" value="1"/>
</dbReference>
<gene>
    <name evidence="1" type="ORF">DYB35_012025</name>
</gene>
<dbReference type="VEuPathDB" id="FungiDB:H257_09898"/>
<feature type="non-terminal residue" evidence="1">
    <location>
        <position position="1"/>
    </location>
</feature>
<comment type="caution">
    <text evidence="1">The sequence shown here is derived from an EMBL/GenBank/DDBJ whole genome shotgun (WGS) entry which is preliminary data.</text>
</comment>
<evidence type="ECO:0000313" key="1">
    <source>
        <dbReference type="EMBL" id="RHZ00414.1"/>
    </source>
</evidence>
<dbReference type="PANTHER" id="PTHR40866:SF1">
    <property type="entry name" value="BED-TYPE DOMAIN-CONTAINING PROTEIN"/>
    <property type="match status" value="1"/>
</dbReference>
<accession>A0A3R7EHQ0</accession>
<dbReference type="Proteomes" id="UP000285712">
    <property type="component" value="Unassembled WGS sequence"/>
</dbReference>
<dbReference type="EMBL" id="QUTG01001087">
    <property type="protein sequence ID" value="RHZ00414.1"/>
    <property type="molecule type" value="Genomic_DNA"/>
</dbReference>
<sequence length="432" mass="49157">QILDPEYLNYNATAPISEQNLFVPLFSRSVWNVYGWLTSVTSSLLPFTFCENDMARRYSNLGPISNKTLMKWMHQMCRWLEAKLKKTLPESFACVFDAWTSGSTHYVAVFASFPSDSLRGYEMMLLALLPMNDVDSLTDYEDLLCAVHAIMKKLSNIIPAAKLRRMTPLCPKQRNKTRWSSSVAMLARYVELILFLPQLGLDDIDMLLHNSRQDRDVELLIAQLTDLNSVTLALQDKSLTLADVRLLFDDVVVQYPGAEVCLGSDASIVEDPTFESGVVKVLQHMEASLNEDERMAIALLSMPSMPNGGYVGDTDSMSMATRALKRRKLLQARSNYLDCRFLRPTSNMCERLFSVTKWAMTDRRRSVLPSNFEEQLFLHCNSFLWGSEDVKSVMEGETDEYDVDVNRLHRCSLQLECLYGCAENMQDMEVGV</sequence>
<dbReference type="InterPro" id="IPR012337">
    <property type="entry name" value="RNaseH-like_sf"/>
</dbReference>
<reference evidence="1 2" key="1">
    <citation type="submission" date="2018-08" db="EMBL/GenBank/DDBJ databases">
        <title>Aphanomyces genome sequencing and annotation.</title>
        <authorList>
            <person name="Minardi D."/>
            <person name="Oidtmann B."/>
            <person name="Van Der Giezen M."/>
            <person name="Studholme D.J."/>
        </authorList>
    </citation>
    <scope>NUCLEOTIDE SEQUENCE [LARGE SCALE GENOMIC DNA]</scope>
    <source>
        <strain evidence="1 2">Sv</strain>
    </source>
</reference>
<protein>
    <recommendedName>
        <fullName evidence="3">HAT C-terminal dimerisation domain-containing protein</fullName>
    </recommendedName>
</protein>
<evidence type="ECO:0000313" key="2">
    <source>
        <dbReference type="Proteomes" id="UP000285712"/>
    </source>
</evidence>
<proteinExistence type="predicted"/>
<evidence type="ECO:0008006" key="3">
    <source>
        <dbReference type="Google" id="ProtNLM"/>
    </source>
</evidence>
<organism evidence="1 2">
    <name type="scientific">Aphanomyces astaci</name>
    <name type="common">Crayfish plague agent</name>
    <dbReference type="NCBI Taxonomy" id="112090"/>
    <lineage>
        <taxon>Eukaryota</taxon>
        <taxon>Sar</taxon>
        <taxon>Stramenopiles</taxon>
        <taxon>Oomycota</taxon>
        <taxon>Saprolegniomycetes</taxon>
        <taxon>Saprolegniales</taxon>
        <taxon>Verrucalvaceae</taxon>
        <taxon>Aphanomyces</taxon>
    </lineage>
</organism>
<name>A0A3R7EHQ0_APHAT</name>
<dbReference type="SUPFAM" id="SSF53098">
    <property type="entry name" value="Ribonuclease H-like"/>
    <property type="match status" value="1"/>
</dbReference>
<dbReference type="AlphaFoldDB" id="A0A3R7EHQ0"/>